<sequence>MRQYRRRAGAHRAHHAAAQRPRQTHAAARIRRPVQRTQLQPVMVMSMRIRQPIVSAMPPRPRGAALMVALVFMLLLAILAIGAMRSAVLQEKMVGAVRNQQLAGMGAESALRAAEFRLWSASISAQPVICGAAALGGCFSYVAGQPNAAVQAFVAASGWYSAGGTSYATQDMTTLAGTQVTARLAVNPVFLIEDLGIETPPGLGPARESGATGPKTGPGSTDKHLYRITARSTGGNANSLRVVQSTFAAKSN</sequence>
<evidence type="ECO:0000259" key="4">
    <source>
        <dbReference type="Pfam" id="PF14341"/>
    </source>
</evidence>
<feature type="compositionally biased region" description="Low complexity" evidence="1">
    <location>
        <begin position="18"/>
        <end position="27"/>
    </location>
</feature>
<evidence type="ECO:0000313" key="6">
    <source>
        <dbReference type="Proteomes" id="UP000307749"/>
    </source>
</evidence>
<evidence type="ECO:0000256" key="1">
    <source>
        <dbReference type="SAM" id="MobiDB-lite"/>
    </source>
</evidence>
<feature type="compositionally biased region" description="Basic residues" evidence="1">
    <location>
        <begin position="1"/>
        <end position="17"/>
    </location>
</feature>
<keyword evidence="2" id="KW-0812">Transmembrane</keyword>
<feature type="region of interest" description="Disordered" evidence="1">
    <location>
        <begin position="1"/>
        <end position="32"/>
    </location>
</feature>
<keyword evidence="6" id="KW-1185">Reference proteome</keyword>
<dbReference type="AlphaFoldDB" id="A0A4S3KP30"/>
<dbReference type="Pfam" id="PF13681">
    <property type="entry name" value="PilX"/>
    <property type="match status" value="1"/>
</dbReference>
<feature type="region of interest" description="Disordered" evidence="1">
    <location>
        <begin position="201"/>
        <end position="223"/>
    </location>
</feature>
<name>A0A4S3KP30_9GAMM</name>
<feature type="domain" description="Type 4 fimbrial biogenesis protein PilX N-terminal" evidence="4">
    <location>
        <begin position="62"/>
        <end position="112"/>
    </location>
</feature>
<dbReference type="Pfam" id="PF14341">
    <property type="entry name" value="PilX_N"/>
    <property type="match status" value="1"/>
</dbReference>
<keyword evidence="2" id="KW-1133">Transmembrane helix</keyword>
<feature type="transmembrane region" description="Helical" evidence="2">
    <location>
        <begin position="64"/>
        <end position="84"/>
    </location>
</feature>
<reference evidence="5 6" key="1">
    <citation type="submission" date="2017-02" db="EMBL/GenBank/DDBJ databases">
        <title>Whole genome sequencing of Metallibacterium scheffleri DSM 24874 (T).</title>
        <authorList>
            <person name="Kumar S."/>
            <person name="Patil P."/>
            <person name="Patil P.B."/>
        </authorList>
    </citation>
    <scope>NUCLEOTIDE SEQUENCE [LARGE SCALE GENOMIC DNA]</scope>
    <source>
        <strain evidence="5 6">DSM 24874</strain>
    </source>
</reference>
<keyword evidence="2" id="KW-0472">Membrane</keyword>
<proteinExistence type="predicted"/>
<feature type="domain" description="PilX/PilW C-terminal" evidence="3">
    <location>
        <begin position="155"/>
        <end position="248"/>
    </location>
</feature>
<protein>
    <recommendedName>
        <fullName evidence="7">Type 4 fimbrial biogenesis protein PilX N-terminal domain-containing protein</fullName>
    </recommendedName>
</protein>
<comment type="caution">
    <text evidence="5">The sequence shown here is derived from an EMBL/GenBank/DDBJ whole genome shotgun (WGS) entry which is preliminary data.</text>
</comment>
<evidence type="ECO:0000313" key="5">
    <source>
        <dbReference type="EMBL" id="THD10737.1"/>
    </source>
</evidence>
<dbReference type="OrthoDB" id="5951427at2"/>
<evidence type="ECO:0000256" key="2">
    <source>
        <dbReference type="SAM" id="Phobius"/>
    </source>
</evidence>
<dbReference type="EMBL" id="MWQO01000022">
    <property type="protein sequence ID" value="THD10737.1"/>
    <property type="molecule type" value="Genomic_DNA"/>
</dbReference>
<dbReference type="Proteomes" id="UP000307749">
    <property type="component" value="Unassembled WGS sequence"/>
</dbReference>
<dbReference type="STRING" id="993689.GCA_002077135_01628"/>
<dbReference type="InterPro" id="IPR025746">
    <property type="entry name" value="PilX_N_dom"/>
</dbReference>
<dbReference type="InterPro" id="IPR025205">
    <property type="entry name" value="PilX/PilW_C"/>
</dbReference>
<organism evidence="5 6">
    <name type="scientific">Metallibacterium scheffleri</name>
    <dbReference type="NCBI Taxonomy" id="993689"/>
    <lineage>
        <taxon>Bacteria</taxon>
        <taxon>Pseudomonadati</taxon>
        <taxon>Pseudomonadota</taxon>
        <taxon>Gammaproteobacteria</taxon>
        <taxon>Lysobacterales</taxon>
        <taxon>Rhodanobacteraceae</taxon>
        <taxon>Metallibacterium</taxon>
    </lineage>
</organism>
<accession>A0A4S3KP30</accession>
<evidence type="ECO:0008006" key="7">
    <source>
        <dbReference type="Google" id="ProtNLM"/>
    </source>
</evidence>
<evidence type="ECO:0000259" key="3">
    <source>
        <dbReference type="Pfam" id="PF13681"/>
    </source>
</evidence>
<gene>
    <name evidence="5" type="ORF">B1806_06855</name>
</gene>